<dbReference type="GeneID" id="20666179"/>
<dbReference type="InParanoid" id="W4JSD4"/>
<accession>W4JSD4</accession>
<evidence type="ECO:0000256" key="3">
    <source>
        <dbReference type="ARBA" id="ARBA00022692"/>
    </source>
</evidence>
<comment type="similarity">
    <text evidence="2">Belongs to the UPF0057 (PMP3) family.</text>
</comment>
<dbReference type="AlphaFoldDB" id="W4JSD4"/>
<dbReference type="OrthoDB" id="2802411at2759"/>
<dbReference type="RefSeq" id="XP_009552245.1">
    <property type="nucleotide sequence ID" value="XM_009553950.1"/>
</dbReference>
<evidence type="ECO:0000313" key="8">
    <source>
        <dbReference type="EMBL" id="ETW76020.1"/>
    </source>
</evidence>
<dbReference type="Proteomes" id="UP000030671">
    <property type="component" value="Unassembled WGS sequence"/>
</dbReference>
<gene>
    <name evidence="8" type="ORF">HETIRDRAFT_106638</name>
</gene>
<dbReference type="STRING" id="747525.W4JSD4"/>
<evidence type="ECO:0000256" key="4">
    <source>
        <dbReference type="ARBA" id="ARBA00022989"/>
    </source>
</evidence>
<dbReference type="Pfam" id="PF01679">
    <property type="entry name" value="Pmp3"/>
    <property type="match status" value="1"/>
</dbReference>
<keyword evidence="5 7" id="KW-0472">Membrane</keyword>
<dbReference type="PANTHER" id="PTHR21659:SF112">
    <property type="entry name" value="PROTEIN SNA2-RELATED"/>
    <property type="match status" value="1"/>
</dbReference>
<comment type="subcellular location">
    <subcellularLocation>
        <location evidence="1">Membrane</location>
    </subcellularLocation>
</comment>
<keyword evidence="3 7" id="KW-0812">Transmembrane</keyword>
<dbReference type="InterPro" id="IPR000612">
    <property type="entry name" value="PMP3"/>
</dbReference>
<organism evidence="8 9">
    <name type="scientific">Heterobasidion irregulare (strain TC 32-1)</name>
    <dbReference type="NCBI Taxonomy" id="747525"/>
    <lineage>
        <taxon>Eukaryota</taxon>
        <taxon>Fungi</taxon>
        <taxon>Dikarya</taxon>
        <taxon>Basidiomycota</taxon>
        <taxon>Agaricomycotina</taxon>
        <taxon>Agaricomycetes</taxon>
        <taxon>Russulales</taxon>
        <taxon>Bondarzewiaceae</taxon>
        <taxon>Heterobasidion</taxon>
        <taxon>Heterobasidion annosum species complex</taxon>
    </lineage>
</organism>
<evidence type="ECO:0000256" key="7">
    <source>
        <dbReference type="SAM" id="Phobius"/>
    </source>
</evidence>
<dbReference type="GO" id="GO:0016020">
    <property type="term" value="C:membrane"/>
    <property type="evidence" value="ECO:0007669"/>
    <property type="project" value="UniProtKB-SubCell"/>
</dbReference>
<evidence type="ECO:0000256" key="2">
    <source>
        <dbReference type="ARBA" id="ARBA00009530"/>
    </source>
</evidence>
<evidence type="ECO:0000256" key="1">
    <source>
        <dbReference type="ARBA" id="ARBA00004370"/>
    </source>
</evidence>
<feature type="transmembrane region" description="Helical" evidence="7">
    <location>
        <begin position="92"/>
        <end position="114"/>
    </location>
</feature>
<evidence type="ECO:0000256" key="5">
    <source>
        <dbReference type="ARBA" id="ARBA00023136"/>
    </source>
</evidence>
<dbReference type="PANTHER" id="PTHR21659">
    <property type="entry name" value="HYDROPHOBIC PROTEIN RCI2 LOW TEMPERATURE AND SALT RESPONSIVE PROTEIN LTI6 -RELATED"/>
    <property type="match status" value="1"/>
</dbReference>
<name>W4JSD4_HETIT</name>
<proteinExistence type="inferred from homology"/>
<dbReference type="EMBL" id="KI925465">
    <property type="protein sequence ID" value="ETW76020.1"/>
    <property type="molecule type" value="Genomic_DNA"/>
</dbReference>
<dbReference type="eggNOG" id="KOG1773">
    <property type="taxonomic scope" value="Eukaryota"/>
</dbReference>
<protein>
    <submittedName>
        <fullName evidence="8">Stress-induced hydrophobic peptide</fullName>
    </submittedName>
</protein>
<keyword evidence="9" id="KW-1185">Reference proteome</keyword>
<reference evidence="8 9" key="1">
    <citation type="journal article" date="2012" name="New Phytol.">
        <title>Insight into trade-off between wood decay and parasitism from the genome of a fungal forest pathogen.</title>
        <authorList>
            <person name="Olson A."/>
            <person name="Aerts A."/>
            <person name="Asiegbu F."/>
            <person name="Belbahri L."/>
            <person name="Bouzid O."/>
            <person name="Broberg A."/>
            <person name="Canback B."/>
            <person name="Coutinho P.M."/>
            <person name="Cullen D."/>
            <person name="Dalman K."/>
            <person name="Deflorio G."/>
            <person name="van Diepen L.T."/>
            <person name="Dunand C."/>
            <person name="Duplessis S."/>
            <person name="Durling M."/>
            <person name="Gonthier P."/>
            <person name="Grimwood J."/>
            <person name="Fossdal C.G."/>
            <person name="Hansson D."/>
            <person name="Henrissat B."/>
            <person name="Hietala A."/>
            <person name="Himmelstrand K."/>
            <person name="Hoffmeister D."/>
            <person name="Hogberg N."/>
            <person name="James T.Y."/>
            <person name="Karlsson M."/>
            <person name="Kohler A."/>
            <person name="Kues U."/>
            <person name="Lee Y.H."/>
            <person name="Lin Y.C."/>
            <person name="Lind M."/>
            <person name="Lindquist E."/>
            <person name="Lombard V."/>
            <person name="Lucas S."/>
            <person name="Lunden K."/>
            <person name="Morin E."/>
            <person name="Murat C."/>
            <person name="Park J."/>
            <person name="Raffaello T."/>
            <person name="Rouze P."/>
            <person name="Salamov A."/>
            <person name="Schmutz J."/>
            <person name="Solheim H."/>
            <person name="Stahlberg J."/>
            <person name="Velez H."/>
            <person name="de Vries R.P."/>
            <person name="Wiebenga A."/>
            <person name="Woodward S."/>
            <person name="Yakovlev I."/>
            <person name="Garbelotto M."/>
            <person name="Martin F."/>
            <person name="Grigoriev I.V."/>
            <person name="Stenlid J."/>
        </authorList>
    </citation>
    <scope>NUCLEOTIDE SEQUENCE [LARGE SCALE GENOMIC DNA]</scope>
    <source>
        <strain evidence="8 9">TC 32-1</strain>
    </source>
</reference>
<feature type="region of interest" description="Disordered" evidence="6">
    <location>
        <begin position="29"/>
        <end position="61"/>
    </location>
</feature>
<sequence>MPRERKVARWKEHRTEADDVTAVNITAVQSPPPTTFAHGSIPFSSSPQSKRRSRTNKMPSQVSSTSDVILYFLAIFIPPIPVFMKRACGADLLINILLWILGWIPGVLHAWYIISKSEGAM</sequence>
<feature type="transmembrane region" description="Helical" evidence="7">
    <location>
        <begin position="60"/>
        <end position="80"/>
    </location>
</feature>
<evidence type="ECO:0000256" key="6">
    <source>
        <dbReference type="SAM" id="MobiDB-lite"/>
    </source>
</evidence>
<dbReference type="KEGG" id="hir:HETIRDRAFT_106638"/>
<dbReference type="HOGENOM" id="CLU_2038375_0_0_1"/>
<evidence type="ECO:0000313" key="9">
    <source>
        <dbReference type="Proteomes" id="UP000030671"/>
    </source>
</evidence>
<keyword evidence="4 7" id="KW-1133">Transmembrane helix</keyword>